<dbReference type="InterPro" id="IPR058923">
    <property type="entry name" value="RCC1-like_dom"/>
</dbReference>
<dbReference type="PROSITE" id="PS00626">
    <property type="entry name" value="RCC1_2"/>
    <property type="match status" value="5"/>
</dbReference>
<dbReference type="eggNOG" id="KOG0941">
    <property type="taxonomic scope" value="Eukaryota"/>
</dbReference>
<dbReference type="SUPFAM" id="SSF56204">
    <property type="entry name" value="Hect, E3 ligase catalytic domain"/>
    <property type="match status" value="1"/>
</dbReference>
<protein>
    <recommendedName>
        <fullName evidence="6">HECT domain-containing protein</fullName>
    </recommendedName>
</protein>
<dbReference type="EnsemblMetazoa" id="SMAR002897-RA">
    <property type="protein sequence ID" value="SMAR002897-PA"/>
    <property type="gene ID" value="SMAR002897"/>
</dbReference>
<feature type="repeat" description="RCC1" evidence="5">
    <location>
        <begin position="157"/>
        <end position="209"/>
    </location>
</feature>
<dbReference type="GO" id="GO:0009966">
    <property type="term" value="P:regulation of signal transduction"/>
    <property type="evidence" value="ECO:0007669"/>
    <property type="project" value="UniProtKB-ARBA"/>
</dbReference>
<keyword evidence="2" id="KW-0677">Repeat</keyword>
<dbReference type="SUPFAM" id="SSF50985">
    <property type="entry name" value="RCC1/BLIP-II"/>
    <property type="match status" value="1"/>
</dbReference>
<evidence type="ECO:0000313" key="7">
    <source>
        <dbReference type="EnsemblMetazoa" id="SMAR002897-PA"/>
    </source>
</evidence>
<feature type="repeat" description="RCC1" evidence="5">
    <location>
        <begin position="1"/>
        <end position="52"/>
    </location>
</feature>
<accession>T1IPE6</accession>
<dbReference type="PROSITE" id="PS50012">
    <property type="entry name" value="RCC1_3"/>
    <property type="match status" value="6"/>
</dbReference>
<keyword evidence="8" id="KW-1185">Reference proteome</keyword>
<feature type="active site" description="Glycyl thioester intermediate" evidence="4">
    <location>
        <position position="682"/>
    </location>
</feature>
<dbReference type="Gene3D" id="2.130.10.30">
    <property type="entry name" value="Regulator of chromosome condensation 1/beta-lactamase-inhibitor protein II"/>
    <property type="match status" value="2"/>
</dbReference>
<evidence type="ECO:0000259" key="6">
    <source>
        <dbReference type="PROSITE" id="PS50237"/>
    </source>
</evidence>
<dbReference type="InterPro" id="IPR009091">
    <property type="entry name" value="RCC1/BLIP-II"/>
</dbReference>
<dbReference type="Gene3D" id="3.30.2410.10">
    <property type="entry name" value="Hect, E3 ligase catalytic domain"/>
    <property type="match status" value="1"/>
</dbReference>
<dbReference type="PROSITE" id="PS50237">
    <property type="entry name" value="HECT"/>
    <property type="match status" value="1"/>
</dbReference>
<evidence type="ECO:0000256" key="1">
    <source>
        <dbReference type="ARBA" id="ARBA00022679"/>
    </source>
</evidence>
<dbReference type="OMA" id="QQAYGMX"/>
<name>T1IPE6_STRMM</name>
<evidence type="ECO:0000256" key="3">
    <source>
        <dbReference type="ARBA" id="ARBA00022786"/>
    </source>
</evidence>
<reference evidence="7" key="2">
    <citation type="submission" date="2015-02" db="UniProtKB">
        <authorList>
            <consortium name="EnsemblMetazoa"/>
        </authorList>
    </citation>
    <scope>IDENTIFICATION</scope>
</reference>
<dbReference type="InterPro" id="IPR000569">
    <property type="entry name" value="HECT_dom"/>
</dbReference>
<feature type="repeat" description="RCC1" evidence="5">
    <location>
        <begin position="53"/>
        <end position="102"/>
    </location>
</feature>
<dbReference type="AlphaFoldDB" id="T1IPE6"/>
<dbReference type="InterPro" id="IPR051709">
    <property type="entry name" value="Ub-ligase/GTPase-reg"/>
</dbReference>
<evidence type="ECO:0000256" key="2">
    <source>
        <dbReference type="ARBA" id="ARBA00022737"/>
    </source>
</evidence>
<dbReference type="InterPro" id="IPR000408">
    <property type="entry name" value="Reg_chr_condens"/>
</dbReference>
<dbReference type="PANTHER" id="PTHR45622:SF76">
    <property type="entry name" value="HECT AND RLD DOMAIN CONTAINING E3 UBIQUITIN LIGASE 4, ISOFORM C"/>
    <property type="match status" value="1"/>
</dbReference>
<evidence type="ECO:0000313" key="8">
    <source>
        <dbReference type="Proteomes" id="UP000014500"/>
    </source>
</evidence>
<proteinExistence type="predicted"/>
<dbReference type="Pfam" id="PF25390">
    <property type="entry name" value="WD40_RLD"/>
    <property type="match status" value="1"/>
</dbReference>
<dbReference type="GO" id="GO:0004842">
    <property type="term" value="F:ubiquitin-protein transferase activity"/>
    <property type="evidence" value="ECO:0007669"/>
    <property type="project" value="InterPro"/>
</dbReference>
<dbReference type="SMART" id="SM00119">
    <property type="entry name" value="HECTc"/>
    <property type="match status" value="1"/>
</dbReference>
<dbReference type="EMBL" id="JH431260">
    <property type="status" value="NOT_ANNOTATED_CDS"/>
    <property type="molecule type" value="Genomic_DNA"/>
</dbReference>
<evidence type="ECO:0000256" key="4">
    <source>
        <dbReference type="PROSITE-ProRule" id="PRU00104"/>
    </source>
</evidence>
<dbReference type="STRING" id="126957.T1IPE6"/>
<feature type="repeat" description="RCC1" evidence="5">
    <location>
        <begin position="210"/>
        <end position="261"/>
    </location>
</feature>
<sequence>MFCWGNTVNGELGLGGIEEEHVLTPRELQFSKAWEVSRVACGENHTVFLTADGRVFTCGSNDMNQLGHVKPRKRPEQIDVLAAHVVRLVACGLHHTLVVNEWGQIFSWGNEAFGQLGNPGITKEFTSSPRVIRPLATKRVVQVACGANHSLALTDVGQLYAWGSNECGQLGLGVKGKDEPNPSLIKSLEGVPLAQIACGSEHSIALSKSGAVFSWGKNTFGQLGLNDELNREYPTLLRTLRSHKIKYISCGEDHTATLTKEGGVFTFGAGMYGQLGHNSIANEILPRKVIELMGSIVTQIACGRRHTLAYVASRGRIYSFGLGGSGQLGINSQRNCLTPMAVFGPWVSPSGSVPMETNDAESSSSTKGTKHFVLYRIFSGGDQCFVRVTYQKDEIQSDDYRVIAPLMQVLVLTNDKAKEFVRVGAAQTVPQDLMSYIESVFTFPACINASFLLKNDEHYGCSRSNPGIDIGEVRKFFHKVGRVQNEVISELIKNCLEKDLVSGLQPSPPDVEALRLYIVLPECHFFHNFANYDGLICSFGHALLSLKIEASKVVDVWWGHMGLSYLLNILQIYKSCVVNILNLPDTKNEVEMFTRNRGLEVSLRVLEKVNQSSEYKGDYHKDHPTVRIFWKVFHKLTLEDKKKFLLFLTGSDRIPISGMKSIKIYIQSTGGGEEFLPVAHTCFNLLDLPRYTTEEQLRGKLLQAIEHTQGFALV</sequence>
<evidence type="ECO:0000256" key="5">
    <source>
        <dbReference type="PROSITE-ProRule" id="PRU00235"/>
    </source>
</evidence>
<feature type="repeat" description="RCC1" evidence="5">
    <location>
        <begin position="262"/>
        <end position="313"/>
    </location>
</feature>
<dbReference type="PRINTS" id="PR00633">
    <property type="entry name" value="RCCNDNSATION"/>
</dbReference>
<dbReference type="PANTHER" id="PTHR45622">
    <property type="entry name" value="UBIQUITIN-PROTEIN LIGASE E3A-RELATED"/>
    <property type="match status" value="1"/>
</dbReference>
<dbReference type="FunFam" id="3.30.2410.10:FF:000003">
    <property type="entry name" value="probable E3 ubiquitin-protein ligase HERC4 isoform X1"/>
    <property type="match status" value="1"/>
</dbReference>
<dbReference type="eggNOG" id="KOG0940">
    <property type="taxonomic scope" value="Eukaryota"/>
</dbReference>
<dbReference type="InterPro" id="IPR035983">
    <property type="entry name" value="Hect_E3_ubiquitin_ligase"/>
</dbReference>
<dbReference type="PhylomeDB" id="T1IPE6"/>
<organism evidence="7 8">
    <name type="scientific">Strigamia maritima</name>
    <name type="common">European centipede</name>
    <name type="synonym">Geophilus maritimus</name>
    <dbReference type="NCBI Taxonomy" id="126957"/>
    <lineage>
        <taxon>Eukaryota</taxon>
        <taxon>Metazoa</taxon>
        <taxon>Ecdysozoa</taxon>
        <taxon>Arthropoda</taxon>
        <taxon>Myriapoda</taxon>
        <taxon>Chilopoda</taxon>
        <taxon>Pleurostigmophora</taxon>
        <taxon>Geophilomorpha</taxon>
        <taxon>Linotaeniidae</taxon>
        <taxon>Strigamia</taxon>
    </lineage>
</organism>
<keyword evidence="3 4" id="KW-0833">Ubl conjugation pathway</keyword>
<dbReference type="Pfam" id="PF00632">
    <property type="entry name" value="HECT"/>
    <property type="match status" value="1"/>
</dbReference>
<dbReference type="GO" id="GO:0005737">
    <property type="term" value="C:cytoplasm"/>
    <property type="evidence" value="ECO:0007669"/>
    <property type="project" value="TreeGrafter"/>
</dbReference>
<dbReference type="HOGENOM" id="CLU_002173_5_3_1"/>
<reference evidence="8" key="1">
    <citation type="submission" date="2011-05" db="EMBL/GenBank/DDBJ databases">
        <authorList>
            <person name="Richards S.R."/>
            <person name="Qu J."/>
            <person name="Jiang H."/>
            <person name="Jhangiani S.N."/>
            <person name="Agravi P."/>
            <person name="Goodspeed R."/>
            <person name="Gross S."/>
            <person name="Mandapat C."/>
            <person name="Jackson L."/>
            <person name="Mathew T."/>
            <person name="Pu L."/>
            <person name="Thornton R."/>
            <person name="Saada N."/>
            <person name="Wilczek-Boney K.B."/>
            <person name="Lee S."/>
            <person name="Kovar C."/>
            <person name="Wu Y."/>
            <person name="Scherer S.E."/>
            <person name="Worley K.C."/>
            <person name="Muzny D.M."/>
            <person name="Gibbs R."/>
        </authorList>
    </citation>
    <scope>NUCLEOTIDE SEQUENCE</scope>
    <source>
        <strain evidence="8">Brora</strain>
    </source>
</reference>
<feature type="repeat" description="RCC1" evidence="5">
    <location>
        <begin position="103"/>
        <end position="156"/>
    </location>
</feature>
<keyword evidence="1" id="KW-0808">Transferase</keyword>
<feature type="domain" description="HECT" evidence="6">
    <location>
        <begin position="606"/>
        <end position="714"/>
    </location>
</feature>
<dbReference type="Proteomes" id="UP000014500">
    <property type="component" value="Unassembled WGS sequence"/>
</dbReference>